<protein>
    <recommendedName>
        <fullName evidence="2">RNase H type-1 domain-containing protein</fullName>
    </recommendedName>
</protein>
<evidence type="ECO:0000313" key="1">
    <source>
        <dbReference type="EMBL" id="AIE91805.1"/>
    </source>
</evidence>
<organism evidence="1">
    <name type="scientific">uncultured marine thaumarchaeote AD1000_16_B05</name>
    <dbReference type="NCBI Taxonomy" id="1455894"/>
    <lineage>
        <taxon>Archaea</taxon>
        <taxon>Nitrososphaerota</taxon>
        <taxon>environmental samples</taxon>
    </lineage>
</organism>
<proteinExistence type="predicted"/>
<dbReference type="AlphaFoldDB" id="A0A075FJW9"/>
<evidence type="ECO:0008006" key="2">
    <source>
        <dbReference type="Google" id="ProtNLM"/>
    </source>
</evidence>
<sequence>MEHELFFDGNLKEYSWSIKTGKEIINQIREHPAAYLSGGKLDIKNKEESRFVALHVGIYWGLGVFIIKDFDKIHVMCDSKEMYGILIQQNKTLNQIIGDKIHFINQLVGHRNLKLEYHLIEPTKNIATEHLSGKNKMSASRDSSGFV</sequence>
<name>A0A075FJW9_9ARCH</name>
<reference evidence="1" key="1">
    <citation type="journal article" date="2014" name="Genome Biol. Evol.">
        <title>Pangenome evidence for extensive interdomain horizontal transfer affecting lineage core and shell genes in uncultured planktonic thaumarchaeota and euryarchaeota.</title>
        <authorList>
            <person name="Deschamps P."/>
            <person name="Zivanovic Y."/>
            <person name="Moreira D."/>
            <person name="Rodriguez-Valera F."/>
            <person name="Lopez-Garcia P."/>
        </authorList>
    </citation>
    <scope>NUCLEOTIDE SEQUENCE</scope>
</reference>
<dbReference type="EMBL" id="KF900350">
    <property type="protein sequence ID" value="AIE91805.1"/>
    <property type="molecule type" value="Genomic_DNA"/>
</dbReference>
<accession>A0A075FJW9</accession>